<keyword evidence="1" id="KW-1133">Transmembrane helix</keyword>
<keyword evidence="1" id="KW-0472">Membrane</keyword>
<dbReference type="EMBL" id="CAJVQA010032612">
    <property type="protein sequence ID" value="CAG8803396.1"/>
    <property type="molecule type" value="Genomic_DNA"/>
</dbReference>
<organism evidence="2 3">
    <name type="scientific">Cetraspora pellucida</name>
    <dbReference type="NCBI Taxonomy" id="1433469"/>
    <lineage>
        <taxon>Eukaryota</taxon>
        <taxon>Fungi</taxon>
        <taxon>Fungi incertae sedis</taxon>
        <taxon>Mucoromycota</taxon>
        <taxon>Glomeromycotina</taxon>
        <taxon>Glomeromycetes</taxon>
        <taxon>Diversisporales</taxon>
        <taxon>Gigasporaceae</taxon>
        <taxon>Cetraspora</taxon>
    </lineage>
</organism>
<proteinExistence type="predicted"/>
<keyword evidence="1" id="KW-0812">Transmembrane</keyword>
<sequence>GAEEYSNSLKKIIIFMHSYIEAKIEEIKNKREYSRIKLHVETFKRKEEYLTTLIGKAELNDDDYNHIAFLLFEYLINLKCWIAIYMENYRCAFEYWSLSESKLELSVIKNSSEHEQDMIKMEQEEMSAHQRFVNRTDFNLTIKIDDENCIEEFKRNRSVTFEIPLNHPKLLTIDNARLYEFKVFLKGVGFEDDEVTLSIKSSNEFSDKYKGINYHFKTVARINNVFSYKVREGKESGDVLASFKYNEEDIFFKPTPFSKWRIELKNKDLNLSELSSFKLVMIGRGYISVSLIILILEIVVPVYVL</sequence>
<feature type="non-terminal residue" evidence="2">
    <location>
        <position position="1"/>
    </location>
</feature>
<dbReference type="PANTHER" id="PTHR34714">
    <property type="entry name" value="EGF-LIKE DOMAIN-CONTAINING PROTEIN"/>
    <property type="match status" value="1"/>
</dbReference>
<dbReference type="AlphaFoldDB" id="A0A9N9JYE0"/>
<comment type="caution">
    <text evidence="2">The sequence shown here is derived from an EMBL/GenBank/DDBJ whole genome shotgun (WGS) entry which is preliminary data.</text>
</comment>
<evidence type="ECO:0000313" key="3">
    <source>
        <dbReference type="Proteomes" id="UP000789759"/>
    </source>
</evidence>
<dbReference type="PANTHER" id="PTHR34714:SF2">
    <property type="entry name" value="EGF-LIKE DOMAIN-CONTAINING PROTEIN"/>
    <property type="match status" value="1"/>
</dbReference>
<evidence type="ECO:0000256" key="1">
    <source>
        <dbReference type="SAM" id="Phobius"/>
    </source>
</evidence>
<accession>A0A9N9JYE0</accession>
<evidence type="ECO:0000313" key="2">
    <source>
        <dbReference type="EMBL" id="CAG8803396.1"/>
    </source>
</evidence>
<name>A0A9N9JYE0_9GLOM</name>
<dbReference type="Proteomes" id="UP000789759">
    <property type="component" value="Unassembled WGS sequence"/>
</dbReference>
<protein>
    <submittedName>
        <fullName evidence="2">10990_t:CDS:1</fullName>
    </submittedName>
</protein>
<reference evidence="2" key="1">
    <citation type="submission" date="2021-06" db="EMBL/GenBank/DDBJ databases">
        <authorList>
            <person name="Kallberg Y."/>
            <person name="Tangrot J."/>
            <person name="Rosling A."/>
        </authorList>
    </citation>
    <scope>NUCLEOTIDE SEQUENCE</scope>
    <source>
        <strain evidence="2">FL966</strain>
    </source>
</reference>
<feature type="transmembrane region" description="Helical" evidence="1">
    <location>
        <begin position="285"/>
        <end position="304"/>
    </location>
</feature>
<keyword evidence="3" id="KW-1185">Reference proteome</keyword>
<dbReference type="OrthoDB" id="2380929at2759"/>
<gene>
    <name evidence="2" type="ORF">CPELLU_LOCUS17893</name>
</gene>